<organism evidence="3 4">
    <name type="scientific">Jimgerdemannia flammicorona</name>
    <dbReference type="NCBI Taxonomy" id="994334"/>
    <lineage>
        <taxon>Eukaryota</taxon>
        <taxon>Fungi</taxon>
        <taxon>Fungi incertae sedis</taxon>
        <taxon>Mucoromycota</taxon>
        <taxon>Mucoromycotina</taxon>
        <taxon>Endogonomycetes</taxon>
        <taxon>Endogonales</taxon>
        <taxon>Endogonaceae</taxon>
        <taxon>Jimgerdemannia</taxon>
    </lineage>
</organism>
<dbReference type="AlphaFoldDB" id="A0A433QG46"/>
<evidence type="ECO:0000256" key="1">
    <source>
        <dbReference type="SAM" id="MobiDB-lite"/>
    </source>
</evidence>
<reference evidence="3 4" key="1">
    <citation type="journal article" date="2018" name="New Phytol.">
        <title>Phylogenomics of Endogonaceae and evolution of mycorrhizas within Mucoromycota.</title>
        <authorList>
            <person name="Chang Y."/>
            <person name="Desiro A."/>
            <person name="Na H."/>
            <person name="Sandor L."/>
            <person name="Lipzen A."/>
            <person name="Clum A."/>
            <person name="Barry K."/>
            <person name="Grigoriev I.V."/>
            <person name="Martin F.M."/>
            <person name="Stajich J.E."/>
            <person name="Smith M.E."/>
            <person name="Bonito G."/>
            <person name="Spatafora J.W."/>
        </authorList>
    </citation>
    <scope>NUCLEOTIDE SEQUENCE [LARGE SCALE GENOMIC DNA]</scope>
    <source>
        <strain evidence="3 4">AD002</strain>
    </source>
</reference>
<dbReference type="CDD" id="cd11660">
    <property type="entry name" value="SANT_TRF"/>
    <property type="match status" value="1"/>
</dbReference>
<dbReference type="SUPFAM" id="SSF46689">
    <property type="entry name" value="Homeodomain-like"/>
    <property type="match status" value="1"/>
</dbReference>
<dbReference type="InterPro" id="IPR017884">
    <property type="entry name" value="SANT_dom"/>
</dbReference>
<feature type="compositionally biased region" description="Basic and acidic residues" evidence="1">
    <location>
        <begin position="241"/>
        <end position="255"/>
    </location>
</feature>
<name>A0A433QG46_9FUNG</name>
<comment type="caution">
    <text evidence="3">The sequence shown here is derived from an EMBL/GenBank/DDBJ whole genome shotgun (WGS) entry which is preliminary data.</text>
</comment>
<accession>A0A433QG46</accession>
<feature type="compositionally biased region" description="Basic and acidic residues" evidence="1">
    <location>
        <begin position="263"/>
        <end position="272"/>
    </location>
</feature>
<feature type="region of interest" description="Disordered" evidence="1">
    <location>
        <begin position="1"/>
        <end position="28"/>
    </location>
</feature>
<evidence type="ECO:0000313" key="4">
    <source>
        <dbReference type="Proteomes" id="UP000274822"/>
    </source>
</evidence>
<feature type="compositionally biased region" description="Acidic residues" evidence="1">
    <location>
        <begin position="231"/>
        <end position="240"/>
    </location>
</feature>
<dbReference type="InterPro" id="IPR001005">
    <property type="entry name" value="SANT/Myb"/>
</dbReference>
<feature type="domain" description="SANT" evidence="2">
    <location>
        <begin position="99"/>
        <end position="130"/>
    </location>
</feature>
<gene>
    <name evidence="3" type="ORF">BC938DRAFT_481462</name>
</gene>
<keyword evidence="4" id="KW-1185">Reference proteome</keyword>
<protein>
    <recommendedName>
        <fullName evidence="2">SANT domain-containing protein</fullName>
    </recommendedName>
</protein>
<feature type="compositionally biased region" description="Low complexity" evidence="1">
    <location>
        <begin position="7"/>
        <end position="19"/>
    </location>
</feature>
<dbReference type="SMART" id="SM00717">
    <property type="entry name" value="SANT"/>
    <property type="match status" value="1"/>
</dbReference>
<feature type="region of interest" description="Disordered" evidence="1">
    <location>
        <begin position="231"/>
        <end position="272"/>
    </location>
</feature>
<proteinExistence type="predicted"/>
<dbReference type="Gene3D" id="1.10.10.60">
    <property type="entry name" value="Homeodomain-like"/>
    <property type="match status" value="1"/>
</dbReference>
<dbReference type="EMBL" id="RBNJ01006157">
    <property type="protein sequence ID" value="RUS28772.1"/>
    <property type="molecule type" value="Genomic_DNA"/>
</dbReference>
<sequence length="272" mass="31172">MTILDESPLLSPVPDSISPSPEPIPLDDRKLRSANLATVDPDPEAADLLVKVKAKQEWVKGLRLKFCVRPEFEITKNMIHEDGTLNQDYFRPPKGAKPEEARKWTDREKELLLRGIEKHGIGHFREISDEFLPAWSGNDLRLKTIRLIGRQNLQLYRSWRGTAADVSHEYDRNKKIGLRFGTWKQGVLVYDDDGKVEAEILRTESVSEGALEVNESVRGIGKRRREANVDLEENFDMEGVEENKDEQGKEDENKDGYPTIVVKIDETKKPRK</sequence>
<evidence type="ECO:0000259" key="2">
    <source>
        <dbReference type="PROSITE" id="PS51293"/>
    </source>
</evidence>
<dbReference type="Proteomes" id="UP000274822">
    <property type="component" value="Unassembled WGS sequence"/>
</dbReference>
<evidence type="ECO:0000313" key="3">
    <source>
        <dbReference type="EMBL" id="RUS28772.1"/>
    </source>
</evidence>
<dbReference type="InterPro" id="IPR009057">
    <property type="entry name" value="Homeodomain-like_sf"/>
</dbReference>
<dbReference type="PROSITE" id="PS51293">
    <property type="entry name" value="SANT"/>
    <property type="match status" value="1"/>
</dbReference>